<evidence type="ECO:0000256" key="3">
    <source>
        <dbReference type="ARBA" id="ARBA00023082"/>
    </source>
</evidence>
<dbReference type="InterPro" id="IPR014284">
    <property type="entry name" value="RNA_pol_sigma-70_dom"/>
</dbReference>
<evidence type="ECO:0000256" key="1">
    <source>
        <dbReference type="ARBA" id="ARBA00010641"/>
    </source>
</evidence>
<protein>
    <submittedName>
        <fullName evidence="8">RNA polymerase sigma-70 factor, ECF subfamily</fullName>
    </submittedName>
</protein>
<comment type="similarity">
    <text evidence="1">Belongs to the sigma-70 factor family. ECF subfamily.</text>
</comment>
<reference evidence="9" key="1">
    <citation type="submission" date="2016-11" db="EMBL/GenBank/DDBJ databases">
        <authorList>
            <person name="Varghese N."/>
            <person name="Submissions S."/>
        </authorList>
    </citation>
    <scope>NUCLEOTIDE SEQUENCE [LARGE SCALE GENOMIC DNA]</scope>
    <source>
        <strain evidence="9">GAS401</strain>
    </source>
</reference>
<dbReference type="GO" id="GO:0016987">
    <property type="term" value="F:sigma factor activity"/>
    <property type="evidence" value="ECO:0007669"/>
    <property type="project" value="UniProtKB-KW"/>
</dbReference>
<dbReference type="InterPro" id="IPR036388">
    <property type="entry name" value="WH-like_DNA-bd_sf"/>
</dbReference>
<dbReference type="EMBL" id="LT670849">
    <property type="protein sequence ID" value="SHN85287.1"/>
    <property type="molecule type" value="Genomic_DNA"/>
</dbReference>
<dbReference type="InterPro" id="IPR007627">
    <property type="entry name" value="RNA_pol_sigma70_r2"/>
</dbReference>
<dbReference type="AlphaFoldDB" id="A0A1M7UQX5"/>
<keyword evidence="4" id="KW-0238">DNA-binding</keyword>
<dbReference type="OrthoDB" id="7041663at2"/>
<dbReference type="PANTHER" id="PTHR43133:SF58">
    <property type="entry name" value="ECF RNA POLYMERASE SIGMA FACTOR SIGD"/>
    <property type="match status" value="1"/>
</dbReference>
<dbReference type="NCBIfam" id="TIGR02937">
    <property type="entry name" value="sigma70-ECF"/>
    <property type="match status" value="1"/>
</dbReference>
<accession>A0A1M7UQX5</accession>
<dbReference type="Gene3D" id="1.10.1740.10">
    <property type="match status" value="1"/>
</dbReference>
<dbReference type="SUPFAM" id="SSF88946">
    <property type="entry name" value="Sigma2 domain of RNA polymerase sigma factors"/>
    <property type="match status" value="1"/>
</dbReference>
<dbReference type="Pfam" id="PF08281">
    <property type="entry name" value="Sigma70_r4_2"/>
    <property type="match status" value="1"/>
</dbReference>
<evidence type="ECO:0000256" key="5">
    <source>
        <dbReference type="ARBA" id="ARBA00023163"/>
    </source>
</evidence>
<keyword evidence="2" id="KW-0805">Transcription regulation</keyword>
<dbReference type="Gene3D" id="1.10.10.10">
    <property type="entry name" value="Winged helix-like DNA-binding domain superfamily/Winged helix DNA-binding domain"/>
    <property type="match status" value="1"/>
</dbReference>
<evidence type="ECO:0000259" key="6">
    <source>
        <dbReference type="Pfam" id="PF04542"/>
    </source>
</evidence>
<evidence type="ECO:0000313" key="9">
    <source>
        <dbReference type="Proteomes" id="UP000184096"/>
    </source>
</evidence>
<dbReference type="GO" id="GO:0003677">
    <property type="term" value="F:DNA binding"/>
    <property type="evidence" value="ECO:0007669"/>
    <property type="project" value="UniProtKB-KW"/>
</dbReference>
<gene>
    <name evidence="8" type="ORF">SAMN05444170_6238</name>
</gene>
<dbReference type="GO" id="GO:0006352">
    <property type="term" value="P:DNA-templated transcription initiation"/>
    <property type="evidence" value="ECO:0007669"/>
    <property type="project" value="InterPro"/>
</dbReference>
<feature type="domain" description="RNA polymerase sigma factor 70 region 4 type 2" evidence="7">
    <location>
        <begin position="104"/>
        <end position="156"/>
    </location>
</feature>
<dbReference type="PANTHER" id="PTHR43133">
    <property type="entry name" value="RNA POLYMERASE ECF-TYPE SIGMA FACTO"/>
    <property type="match status" value="1"/>
</dbReference>
<proteinExistence type="inferred from homology"/>
<dbReference type="InterPro" id="IPR013249">
    <property type="entry name" value="RNA_pol_sigma70_r4_t2"/>
</dbReference>
<evidence type="ECO:0000313" key="8">
    <source>
        <dbReference type="EMBL" id="SHN85287.1"/>
    </source>
</evidence>
<keyword evidence="9" id="KW-1185">Reference proteome</keyword>
<evidence type="ECO:0000259" key="7">
    <source>
        <dbReference type="Pfam" id="PF08281"/>
    </source>
</evidence>
<keyword evidence="3" id="KW-0731">Sigma factor</keyword>
<dbReference type="InterPro" id="IPR013325">
    <property type="entry name" value="RNA_pol_sigma_r2"/>
</dbReference>
<evidence type="ECO:0000256" key="2">
    <source>
        <dbReference type="ARBA" id="ARBA00023015"/>
    </source>
</evidence>
<feature type="domain" description="RNA polymerase sigma-70 region 2" evidence="6">
    <location>
        <begin position="12"/>
        <end position="80"/>
    </location>
</feature>
<dbReference type="Pfam" id="PF04542">
    <property type="entry name" value="Sigma70_r2"/>
    <property type="match status" value="1"/>
</dbReference>
<dbReference type="InterPro" id="IPR039425">
    <property type="entry name" value="RNA_pol_sigma-70-like"/>
</dbReference>
<dbReference type="SUPFAM" id="SSF88659">
    <property type="entry name" value="Sigma3 and sigma4 domains of RNA polymerase sigma factors"/>
    <property type="match status" value="1"/>
</dbReference>
<dbReference type="Proteomes" id="UP000184096">
    <property type="component" value="Chromosome I"/>
</dbReference>
<keyword evidence="5" id="KW-0804">Transcription</keyword>
<evidence type="ECO:0000256" key="4">
    <source>
        <dbReference type="ARBA" id="ARBA00023125"/>
    </source>
</evidence>
<name>A0A1M7UQX5_9BRAD</name>
<dbReference type="InterPro" id="IPR013324">
    <property type="entry name" value="RNA_pol_sigma_r3/r4-like"/>
</dbReference>
<sequence length="167" mass="18731">MAAAQNGNSQAYHRLLSQVAIRLRSYYARRLPQAMIDDTVQEVLVAIHLKRHTYDPSRSFEVWLMAIARYKWIDLLRSLKTKATEALDDDFPIPDHGEAVENARAIDQLLATLSPAQSDVIRLVKLQGLSIEEASAVSGQSAELVKVNIHRGIKKLISFLRVGRNAD</sequence>
<organism evidence="8 9">
    <name type="scientific">Bradyrhizobium erythrophlei</name>
    <dbReference type="NCBI Taxonomy" id="1437360"/>
    <lineage>
        <taxon>Bacteria</taxon>
        <taxon>Pseudomonadati</taxon>
        <taxon>Pseudomonadota</taxon>
        <taxon>Alphaproteobacteria</taxon>
        <taxon>Hyphomicrobiales</taxon>
        <taxon>Nitrobacteraceae</taxon>
        <taxon>Bradyrhizobium</taxon>
    </lineage>
</organism>